<feature type="transmembrane region" description="Helical" evidence="13">
    <location>
        <begin position="267"/>
        <end position="284"/>
    </location>
</feature>
<dbReference type="eggNOG" id="KOG0039">
    <property type="taxonomic scope" value="Eukaryota"/>
</dbReference>
<dbReference type="Proteomes" id="UP000030752">
    <property type="component" value="Unassembled WGS sequence"/>
</dbReference>
<dbReference type="CDD" id="cd06186">
    <property type="entry name" value="NOX_Duox_like_FAD_NADP"/>
    <property type="match status" value="1"/>
</dbReference>
<evidence type="ECO:0000256" key="5">
    <source>
        <dbReference type="ARBA" id="ARBA00022837"/>
    </source>
</evidence>
<dbReference type="SFLD" id="SFLDG01169">
    <property type="entry name" value="NADPH_oxidase_subgroup_(NOX)"/>
    <property type="match status" value="1"/>
</dbReference>
<evidence type="ECO:0000256" key="1">
    <source>
        <dbReference type="ARBA" id="ARBA00004141"/>
    </source>
</evidence>
<keyword evidence="8 13" id="KW-1133">Transmembrane helix</keyword>
<evidence type="ECO:0000313" key="17">
    <source>
        <dbReference type="Proteomes" id="UP000030752"/>
    </source>
</evidence>
<dbReference type="STRING" id="1220924.W2SD26"/>
<keyword evidence="2" id="KW-0285">Flavoprotein</keyword>
<evidence type="ECO:0000256" key="4">
    <source>
        <dbReference type="ARBA" id="ARBA00022827"/>
    </source>
</evidence>
<dbReference type="InterPro" id="IPR013121">
    <property type="entry name" value="Fe_red_NAD-bd_6"/>
</dbReference>
<keyword evidence="10" id="KW-0406">Ion transport</keyword>
<dbReference type="OrthoDB" id="167398at2759"/>
<dbReference type="InterPro" id="IPR017927">
    <property type="entry name" value="FAD-bd_FR_type"/>
</dbReference>
<evidence type="ECO:0008006" key="18">
    <source>
        <dbReference type="Google" id="ProtNLM"/>
    </source>
</evidence>
<dbReference type="GO" id="GO:0006952">
    <property type="term" value="P:defense response"/>
    <property type="evidence" value="ECO:0007669"/>
    <property type="project" value="TreeGrafter"/>
</dbReference>
<dbReference type="InterPro" id="IPR039261">
    <property type="entry name" value="FNR_nucleotide-bd"/>
</dbReference>
<feature type="transmembrane region" description="Helical" evidence="13">
    <location>
        <begin position="210"/>
        <end position="228"/>
    </location>
</feature>
<keyword evidence="4" id="KW-0274">FAD</keyword>
<keyword evidence="5" id="KW-0106">Calcium</keyword>
<proteinExistence type="predicted"/>
<organism evidence="16 17">
    <name type="scientific">Cyphellophora europaea (strain CBS 101466)</name>
    <name type="common">Phialophora europaea</name>
    <dbReference type="NCBI Taxonomy" id="1220924"/>
    <lineage>
        <taxon>Eukaryota</taxon>
        <taxon>Fungi</taxon>
        <taxon>Dikarya</taxon>
        <taxon>Ascomycota</taxon>
        <taxon>Pezizomycotina</taxon>
        <taxon>Eurotiomycetes</taxon>
        <taxon>Chaetothyriomycetidae</taxon>
        <taxon>Chaetothyriales</taxon>
        <taxon>Cyphellophoraceae</taxon>
        <taxon>Cyphellophora</taxon>
    </lineage>
</organism>
<dbReference type="GO" id="GO:0005509">
    <property type="term" value="F:calcium ion binding"/>
    <property type="evidence" value="ECO:0007669"/>
    <property type="project" value="InterPro"/>
</dbReference>
<feature type="transmembrane region" description="Helical" evidence="13">
    <location>
        <begin position="319"/>
        <end position="338"/>
    </location>
</feature>
<dbReference type="GO" id="GO:0042554">
    <property type="term" value="P:superoxide anion generation"/>
    <property type="evidence" value="ECO:0007669"/>
    <property type="project" value="TreeGrafter"/>
</dbReference>
<evidence type="ECO:0000256" key="9">
    <source>
        <dbReference type="ARBA" id="ARBA00023002"/>
    </source>
</evidence>
<evidence type="ECO:0000256" key="3">
    <source>
        <dbReference type="ARBA" id="ARBA00022692"/>
    </source>
</evidence>
<dbReference type="Gene3D" id="3.40.50.80">
    <property type="entry name" value="Nucleotide-binding domain of ferredoxin-NADP reductase (FNR) module"/>
    <property type="match status" value="1"/>
</dbReference>
<sequence length="712" mass="81524">MSEDTQFLNDKEVDEFVSGLDKDNDGCISYSELEHGLDKAHKELVPEAKSHNFHHPDRKDERHEFLRRMLNSEKDKIPAEEFKNTVRSWQIASMEPDKKAAKDEHDFMKNLPLGRKLRAYWEVHGPTYLFLAFVVSAQISIGVWQCVKYATGPEYQAAFGWGVGFAKACAGALYATMFFLVLSMSRWTATYMRRVPYITRFINWDLSQEFHVMMSIVALVLSTGHMIGHLSGTFNFGSRSGRQDAVAALLGPDAVPRPYSAYVSSRPGWTGLTAISCFYLLALMSMPQVRKWSYQVFQLGHLLMFPMIAMLMMHGTLGLLQYPILGFVLAFPTLMVVLERLTRFLLGFNRVSASLEILDADTVCITATIPRFRLWKYKAGQYVFLQVPQISFFQWHPFTVSECIGKVFKLHIKTDGDWTSKLRELKDAKDLKIGVDGPYGAPAQRFYDFDQAIIIGSGIGVTPFSGILNDLQSREDHAWTRRRDSTSSHESKEEAPRPLERRPTVVGDGKEIDLNIYRRVDFHWIIRDRAYLEWFSSLLNKVSMGEHNPNLEIRLHNHLTKKRKDIQTHVYRCLLEKHRTPERPFSPLTGLVAPTHFGRPDFPKIFNDHYEDMLKLFSKDKQRKRRVGVFFCGAPIIGKSLLSQSTTVRATTAVNRVWKPAVVRYMGAFESSVFEDFLSVEDLPSTYPSPPASHYLNEAIETDIHLSRPPAR</sequence>
<keyword evidence="10" id="KW-0813">Transport</keyword>
<keyword evidence="9" id="KW-0560">Oxidoreductase</keyword>
<dbReference type="GO" id="GO:0006811">
    <property type="term" value="P:monoatomic ion transport"/>
    <property type="evidence" value="ECO:0007669"/>
    <property type="project" value="UniProtKB-KW"/>
</dbReference>
<accession>W2SD26</accession>
<reference evidence="16 17" key="1">
    <citation type="submission" date="2013-03" db="EMBL/GenBank/DDBJ databases">
        <title>The Genome Sequence of Phialophora europaea CBS 101466.</title>
        <authorList>
            <consortium name="The Broad Institute Genomics Platform"/>
            <person name="Cuomo C."/>
            <person name="de Hoog S."/>
            <person name="Gorbushina A."/>
            <person name="Walker B."/>
            <person name="Young S.K."/>
            <person name="Zeng Q."/>
            <person name="Gargeya S."/>
            <person name="Fitzgerald M."/>
            <person name="Haas B."/>
            <person name="Abouelleil A."/>
            <person name="Allen A.W."/>
            <person name="Alvarado L."/>
            <person name="Arachchi H.M."/>
            <person name="Berlin A.M."/>
            <person name="Chapman S.B."/>
            <person name="Gainer-Dewar J."/>
            <person name="Goldberg J."/>
            <person name="Griggs A."/>
            <person name="Gujja S."/>
            <person name="Hansen M."/>
            <person name="Howarth C."/>
            <person name="Imamovic A."/>
            <person name="Ireland A."/>
            <person name="Larimer J."/>
            <person name="McCowan C."/>
            <person name="Murphy C."/>
            <person name="Pearson M."/>
            <person name="Poon T.W."/>
            <person name="Priest M."/>
            <person name="Roberts A."/>
            <person name="Saif S."/>
            <person name="Shea T."/>
            <person name="Sisk P."/>
            <person name="Sykes S."/>
            <person name="Wortman J."/>
            <person name="Nusbaum C."/>
            <person name="Birren B."/>
        </authorList>
    </citation>
    <scope>NUCLEOTIDE SEQUENCE [LARGE SCALE GENOMIC DNA]</scope>
    <source>
        <strain evidence="16 17">CBS 101466</strain>
    </source>
</reference>
<dbReference type="EMBL" id="KB822711">
    <property type="protein sequence ID" value="ETN46631.1"/>
    <property type="molecule type" value="Genomic_DNA"/>
</dbReference>
<evidence type="ECO:0000256" key="2">
    <source>
        <dbReference type="ARBA" id="ARBA00022630"/>
    </source>
</evidence>
<protein>
    <recommendedName>
        <fullName evidence="18">EF-hand domain-containing protein</fullName>
    </recommendedName>
</protein>
<evidence type="ECO:0000313" key="16">
    <source>
        <dbReference type="EMBL" id="ETN46631.1"/>
    </source>
</evidence>
<keyword evidence="11 13" id="KW-0472">Membrane</keyword>
<feature type="region of interest" description="Disordered" evidence="12">
    <location>
        <begin position="478"/>
        <end position="504"/>
    </location>
</feature>
<dbReference type="PROSITE" id="PS00018">
    <property type="entry name" value="EF_HAND_1"/>
    <property type="match status" value="1"/>
</dbReference>
<dbReference type="SUPFAM" id="SSF47473">
    <property type="entry name" value="EF-hand"/>
    <property type="match status" value="1"/>
</dbReference>
<feature type="transmembrane region" description="Helical" evidence="13">
    <location>
        <begin position="125"/>
        <end position="144"/>
    </location>
</feature>
<dbReference type="InterPro" id="IPR013130">
    <property type="entry name" value="Fe3_Rdtase_TM_dom"/>
</dbReference>
<dbReference type="InterPro" id="IPR011992">
    <property type="entry name" value="EF-hand-dom_pair"/>
</dbReference>
<dbReference type="PROSITE" id="PS51384">
    <property type="entry name" value="FAD_FR"/>
    <property type="match status" value="1"/>
</dbReference>
<keyword evidence="3 13" id="KW-0812">Transmembrane</keyword>
<dbReference type="RefSeq" id="XP_008711343.1">
    <property type="nucleotide sequence ID" value="XM_008713121.1"/>
</dbReference>
<evidence type="ECO:0000259" key="14">
    <source>
        <dbReference type="PROSITE" id="PS50222"/>
    </source>
</evidence>
<dbReference type="PANTHER" id="PTHR11972:SF153">
    <property type="entry name" value="SUPEROXIDE-GENERATING NADPH OXIDASE HEAVY CHAIN SUBUNIT A"/>
    <property type="match status" value="1"/>
</dbReference>
<evidence type="ECO:0000256" key="7">
    <source>
        <dbReference type="ARBA" id="ARBA00022982"/>
    </source>
</evidence>
<keyword evidence="7" id="KW-0249">Electron transport</keyword>
<gene>
    <name evidence="16" type="ORF">HMPREF1541_00817</name>
</gene>
<keyword evidence="6" id="KW-0521">NADP</keyword>
<feature type="domain" description="EF-hand" evidence="14">
    <location>
        <begin position="8"/>
        <end position="43"/>
    </location>
</feature>
<dbReference type="InterPro" id="IPR013112">
    <property type="entry name" value="FAD-bd_8"/>
</dbReference>
<dbReference type="InterPro" id="IPR018247">
    <property type="entry name" value="EF_Hand_1_Ca_BS"/>
</dbReference>
<dbReference type="Gene3D" id="1.10.238.10">
    <property type="entry name" value="EF-hand"/>
    <property type="match status" value="1"/>
</dbReference>
<dbReference type="Pfam" id="PF08022">
    <property type="entry name" value="FAD_binding_8"/>
    <property type="match status" value="1"/>
</dbReference>
<evidence type="ECO:0000256" key="12">
    <source>
        <dbReference type="SAM" id="MobiDB-lite"/>
    </source>
</evidence>
<evidence type="ECO:0000256" key="6">
    <source>
        <dbReference type="ARBA" id="ARBA00022857"/>
    </source>
</evidence>
<evidence type="ECO:0000259" key="15">
    <source>
        <dbReference type="PROSITE" id="PS51384"/>
    </source>
</evidence>
<dbReference type="Pfam" id="PF08030">
    <property type="entry name" value="NAD_binding_6"/>
    <property type="match status" value="1"/>
</dbReference>
<dbReference type="InterPro" id="IPR002048">
    <property type="entry name" value="EF_hand_dom"/>
</dbReference>
<dbReference type="Pfam" id="PF01794">
    <property type="entry name" value="Ferric_reduct"/>
    <property type="match status" value="1"/>
</dbReference>
<keyword evidence="17" id="KW-1185">Reference proteome</keyword>
<dbReference type="InterPro" id="IPR017938">
    <property type="entry name" value="Riboflavin_synthase-like_b-brl"/>
</dbReference>
<feature type="domain" description="FAD-binding FR-type" evidence="15">
    <location>
        <begin position="328"/>
        <end position="445"/>
    </location>
</feature>
<dbReference type="HOGENOM" id="CLU_023525_0_0_1"/>
<evidence type="ECO:0000256" key="10">
    <source>
        <dbReference type="ARBA" id="ARBA00023065"/>
    </source>
</evidence>
<evidence type="ECO:0000256" key="11">
    <source>
        <dbReference type="ARBA" id="ARBA00023136"/>
    </source>
</evidence>
<dbReference type="InParanoid" id="W2SD26"/>
<dbReference type="GO" id="GO:0016175">
    <property type="term" value="F:superoxide-generating NAD(P)H oxidase activity"/>
    <property type="evidence" value="ECO:0007669"/>
    <property type="project" value="TreeGrafter"/>
</dbReference>
<dbReference type="PROSITE" id="PS50222">
    <property type="entry name" value="EF_HAND_2"/>
    <property type="match status" value="1"/>
</dbReference>
<dbReference type="PANTHER" id="PTHR11972">
    <property type="entry name" value="NADPH OXIDASE"/>
    <property type="match status" value="1"/>
</dbReference>
<dbReference type="SUPFAM" id="SSF63380">
    <property type="entry name" value="Riboflavin synthase domain-like"/>
    <property type="match status" value="1"/>
</dbReference>
<feature type="transmembrane region" description="Helical" evidence="13">
    <location>
        <begin position="164"/>
        <end position="189"/>
    </location>
</feature>
<name>W2SD26_CYPE1</name>
<evidence type="ECO:0000256" key="8">
    <source>
        <dbReference type="ARBA" id="ARBA00022989"/>
    </source>
</evidence>
<comment type="subcellular location">
    <subcellularLocation>
        <location evidence="1">Membrane</location>
        <topology evidence="1">Multi-pass membrane protein</topology>
    </subcellularLocation>
</comment>
<dbReference type="GeneID" id="19968156"/>
<evidence type="ECO:0000256" key="13">
    <source>
        <dbReference type="SAM" id="Phobius"/>
    </source>
</evidence>
<dbReference type="GO" id="GO:0043020">
    <property type="term" value="C:NADPH oxidase complex"/>
    <property type="evidence" value="ECO:0007669"/>
    <property type="project" value="TreeGrafter"/>
</dbReference>
<dbReference type="VEuPathDB" id="FungiDB:HMPREF1541_00817"/>
<dbReference type="SUPFAM" id="SSF52343">
    <property type="entry name" value="Ferredoxin reductase-like, C-terminal NADP-linked domain"/>
    <property type="match status" value="1"/>
</dbReference>
<dbReference type="Gene3D" id="2.40.30.10">
    <property type="entry name" value="Translation factors"/>
    <property type="match status" value="1"/>
</dbReference>
<dbReference type="InterPro" id="IPR050369">
    <property type="entry name" value="RBOH/FRE"/>
</dbReference>
<dbReference type="AlphaFoldDB" id="W2SD26"/>